<dbReference type="CDD" id="cd02440">
    <property type="entry name" value="AdoMet_MTases"/>
    <property type="match status" value="1"/>
</dbReference>
<dbReference type="PANTHER" id="PTHR45128:SF2">
    <property type="entry name" value="METHYLTRANSFERASE DOMAIN-CONTAINING PROTEIN"/>
    <property type="match status" value="1"/>
</dbReference>
<dbReference type="InterPro" id="IPR025714">
    <property type="entry name" value="Methyltranfer_dom"/>
</dbReference>
<dbReference type="Pfam" id="PF13847">
    <property type="entry name" value="Methyltransf_31"/>
    <property type="match status" value="1"/>
</dbReference>
<accession>A0A1C3U364</accession>
<keyword evidence="4" id="KW-1185">Reference proteome</keyword>
<dbReference type="EMBL" id="FMAG01000001">
    <property type="protein sequence ID" value="SCB09921.1"/>
    <property type="molecule type" value="Genomic_DNA"/>
</dbReference>
<dbReference type="Pfam" id="PF21320">
    <property type="entry name" value="WHD_Rv2258c"/>
    <property type="match status" value="1"/>
</dbReference>
<dbReference type="STRING" id="410764.GA0061103_1429"/>
<organism evidence="3 4">
    <name type="scientific">Rhizobium multihospitium</name>
    <dbReference type="NCBI Taxonomy" id="410764"/>
    <lineage>
        <taxon>Bacteria</taxon>
        <taxon>Pseudomonadati</taxon>
        <taxon>Pseudomonadota</taxon>
        <taxon>Alphaproteobacteria</taxon>
        <taxon>Hyphomicrobiales</taxon>
        <taxon>Rhizobiaceae</taxon>
        <taxon>Rhizobium/Agrobacterium group</taxon>
        <taxon>Rhizobium</taxon>
    </lineage>
</organism>
<dbReference type="SUPFAM" id="SSF53335">
    <property type="entry name" value="S-adenosyl-L-methionine-dependent methyltransferases"/>
    <property type="match status" value="1"/>
</dbReference>
<dbReference type="InterPro" id="IPR053173">
    <property type="entry name" value="SAM-binding_MTase"/>
</dbReference>
<feature type="domain" description="Methyltransferase" evidence="1">
    <location>
        <begin position="173"/>
        <end position="287"/>
    </location>
</feature>
<keyword evidence="3" id="KW-0808">Transferase</keyword>
<evidence type="ECO:0000259" key="2">
    <source>
        <dbReference type="Pfam" id="PF21320"/>
    </source>
</evidence>
<feature type="domain" description="S-adenosylmethionine-dependent methyltransferase Rv2258c-like winged HTH" evidence="2">
    <location>
        <begin position="24"/>
        <end position="95"/>
    </location>
</feature>
<name>A0A1C3U364_9HYPH</name>
<dbReference type="InterPro" id="IPR048711">
    <property type="entry name" value="WHD_Rv2258c"/>
</dbReference>
<evidence type="ECO:0000313" key="3">
    <source>
        <dbReference type="EMBL" id="SCB09921.1"/>
    </source>
</evidence>
<dbReference type="InterPro" id="IPR036388">
    <property type="entry name" value="WH-like_DNA-bd_sf"/>
</dbReference>
<dbReference type="InterPro" id="IPR036390">
    <property type="entry name" value="WH_DNA-bd_sf"/>
</dbReference>
<dbReference type="PANTHER" id="PTHR45128">
    <property type="entry name" value="METHYLTRANSFERASE TYPE 11"/>
    <property type="match status" value="1"/>
</dbReference>
<dbReference type="AlphaFoldDB" id="A0A1C3U364"/>
<reference evidence="4" key="1">
    <citation type="submission" date="2016-08" db="EMBL/GenBank/DDBJ databases">
        <authorList>
            <person name="Varghese N."/>
            <person name="Submissions Spin"/>
        </authorList>
    </citation>
    <scope>NUCLEOTIDE SEQUENCE [LARGE SCALE GENOMIC DNA]</scope>
    <source>
        <strain evidence="4">HAMBI 2975</strain>
    </source>
</reference>
<proteinExistence type="predicted"/>
<dbReference type="RefSeq" id="WP_092706596.1">
    <property type="nucleotide sequence ID" value="NZ_FMAG01000001.1"/>
</dbReference>
<dbReference type="SUPFAM" id="SSF46785">
    <property type="entry name" value="Winged helix' DNA-binding domain"/>
    <property type="match status" value="1"/>
</dbReference>
<evidence type="ECO:0000313" key="4">
    <source>
        <dbReference type="Proteomes" id="UP000199101"/>
    </source>
</evidence>
<dbReference type="OrthoDB" id="9801363at2"/>
<dbReference type="Gene3D" id="3.40.50.150">
    <property type="entry name" value="Vaccinia Virus protein VP39"/>
    <property type="match status" value="1"/>
</dbReference>
<evidence type="ECO:0000259" key="1">
    <source>
        <dbReference type="Pfam" id="PF13847"/>
    </source>
</evidence>
<dbReference type="Proteomes" id="UP000199101">
    <property type="component" value="Unassembled WGS sequence"/>
</dbReference>
<dbReference type="InterPro" id="IPR029063">
    <property type="entry name" value="SAM-dependent_MTases_sf"/>
</dbReference>
<sequence length="353" mass="38358">MREPDMQKLDTLVGRLVGDLGAAVSGVLVTLGDHLGLFKAMADGTPRTSADLADKVGVKERYVREWLSAQAAADYVSYDDKTERFYLTPEQAMVFAEENSPAFFAGAFDVVQSMWIDEPKVVNAFKTGSGLGWHEHSACLFRGTERFFRPGYNSHLIAEWIPALDGMQEKLEAGAIVADVGCGHGASTILMAEAYPNSTFFGFDYHLPSIERAKAAAQEAGVAGRITFEQATAKDFPAADYDLVAMFDCLHDMGDPVGAGKHIKETLADDGTWMIVEPFAHDCLKDNLNPVGRVYYGASTMICTPASLSQEVGLGLGAQAGELKLRKVAMDAGYSHFRKATETPFNMVFEVRA</sequence>
<protein>
    <submittedName>
        <fullName evidence="3">Methyltransferase domain-containing protein</fullName>
    </submittedName>
</protein>
<keyword evidence="3" id="KW-0489">Methyltransferase</keyword>
<dbReference type="Gene3D" id="1.10.10.10">
    <property type="entry name" value="Winged helix-like DNA-binding domain superfamily/Winged helix DNA-binding domain"/>
    <property type="match status" value="1"/>
</dbReference>
<dbReference type="GO" id="GO:0008168">
    <property type="term" value="F:methyltransferase activity"/>
    <property type="evidence" value="ECO:0007669"/>
    <property type="project" value="UniProtKB-KW"/>
</dbReference>
<gene>
    <name evidence="3" type="ORF">GA0061103_1429</name>
</gene>
<dbReference type="GO" id="GO:0032259">
    <property type="term" value="P:methylation"/>
    <property type="evidence" value="ECO:0007669"/>
    <property type="project" value="UniProtKB-KW"/>
</dbReference>